<dbReference type="PANTHER" id="PTHR42643:SF24">
    <property type="entry name" value="IONOTROPIC RECEPTOR 60A"/>
    <property type="match status" value="1"/>
</dbReference>
<dbReference type="Pfam" id="PF00060">
    <property type="entry name" value="Lig_chan"/>
    <property type="match status" value="1"/>
</dbReference>
<evidence type="ECO:0000256" key="8">
    <source>
        <dbReference type="ARBA" id="ARBA00023180"/>
    </source>
</evidence>
<feature type="transmembrane region" description="Helical" evidence="9">
    <location>
        <begin position="670"/>
        <end position="694"/>
    </location>
</feature>
<evidence type="ECO:0000256" key="1">
    <source>
        <dbReference type="ARBA" id="ARBA00004651"/>
    </source>
</evidence>
<dbReference type="EnsemblMetazoa" id="AALFPA23_013791.R20007">
    <property type="protein sequence ID" value="AALFPA23_013791.P20007"/>
    <property type="gene ID" value="AALFPA23_013791"/>
</dbReference>
<reference evidence="11" key="2">
    <citation type="submission" date="2025-05" db="UniProtKB">
        <authorList>
            <consortium name="EnsemblMetazoa"/>
        </authorList>
    </citation>
    <scope>IDENTIFICATION</scope>
    <source>
        <strain evidence="11">Foshan</strain>
    </source>
</reference>
<keyword evidence="5 9" id="KW-1133">Transmembrane helix</keyword>
<comment type="subcellular location">
    <subcellularLocation>
        <location evidence="1">Cell membrane</location>
        <topology evidence="1">Multi-pass membrane protein</topology>
    </subcellularLocation>
</comment>
<keyword evidence="12" id="KW-1185">Reference proteome</keyword>
<dbReference type="InterPro" id="IPR001508">
    <property type="entry name" value="Iono_Glu_rcpt_met"/>
</dbReference>
<sequence length="901" mass="103932">MPNRFREFGFTSNWFLIRRGLYSLDRGKMLPRLKWLVLVLVVCKLEFSRGDDFPSLISANASIAVILDREYLDTQYDEILEGTKRLFERLLRDNFRNGGLIVKYFSWTSINLKRDFTAVLSVSNCDNTWDVYKNAAKENLVIMSITDSDCLRLPLNNAIMIPKTIPSSGNFEELPQVIMDMKAMKAIDWTSAVLLYDESFDRDIIARSIVALSKESEDVKPLSLSLFRIESHTHMWEKRKAIRKVLVNLPTRYIGRNFIAIITTQTMELVMEIAKELKMVHPLAQWLYVVSDTSADKNNISAVHPIISEGDNIAFVYNLRREAQSCESHLLCYMENLITSLVHGLSKLIREEKAVYGQIADEEWEVIRMTKAERKDEILKIMRGELVGKDSCNECSMWKVEAGETWGYTYQSAADELLTGVVSTHKKQISLLDVGYWTPQDGFVMRDYMFPHVVNGFRGVHLNFYSYHNPPWQFVSYNESGHLSLSRGVVMDILTELSRKLNFTYTILISQTNLEYIGNMTDDANNTISRDAHSITTDIPTEILRSLMDNKILLAAVGATVSPKQKKYVNFTTPISIQTYSFIVSRPKELSRVFLFLSPFTIDTWLCLTATVFLMGPFLYVVNRLSPFYEHHGRSNSIGLGKLYNCFWYIYGALLQQGGLYLPYADSGRIIIGTWWLVVLVIVTTYCGNLVAFLTFPKIAIPITTVNQLIRNEQGVSWSIRRGTFLEQFLQETDDPKYIKLHNHAGYVSEESEKMVDKIRSGRHVHIDWRTNLKYLMKKEFLKFDRCDFALSVDEFLDEQIALAMPKNSPYLEVINGELTKMHQFGFIQRWLASYMPSEDKCSNARKSTEVDNHTVNNDDMAGSYYVLLIGFSTGLFMFVLEYGWRWYKRSKEETLQPFTE</sequence>
<accession>A0ABM1Z0D2</accession>
<evidence type="ECO:0000256" key="5">
    <source>
        <dbReference type="ARBA" id="ARBA00022989"/>
    </source>
</evidence>
<comment type="similarity">
    <text evidence="2">Belongs to the glutamate-gated ion channel (TC 1.A.10.1) family.</text>
</comment>
<keyword evidence="4 9" id="KW-0812">Transmembrane</keyword>
<dbReference type="InterPro" id="IPR001320">
    <property type="entry name" value="Iontro_rcpt_C"/>
</dbReference>
<evidence type="ECO:0000256" key="6">
    <source>
        <dbReference type="ARBA" id="ARBA00023136"/>
    </source>
</evidence>
<keyword evidence="8" id="KW-0325">Glycoprotein</keyword>
<evidence type="ECO:0000313" key="11">
    <source>
        <dbReference type="EnsemblMetazoa" id="AALFPA23_013791.P20007"/>
    </source>
</evidence>
<dbReference type="Gene3D" id="1.10.287.70">
    <property type="match status" value="1"/>
</dbReference>
<feature type="transmembrane region" description="Helical" evidence="9">
    <location>
        <begin position="643"/>
        <end position="664"/>
    </location>
</feature>
<organism evidence="11 12">
    <name type="scientific">Aedes albopictus</name>
    <name type="common">Asian tiger mosquito</name>
    <name type="synonym">Stegomyia albopicta</name>
    <dbReference type="NCBI Taxonomy" id="7160"/>
    <lineage>
        <taxon>Eukaryota</taxon>
        <taxon>Metazoa</taxon>
        <taxon>Ecdysozoa</taxon>
        <taxon>Arthropoda</taxon>
        <taxon>Hexapoda</taxon>
        <taxon>Insecta</taxon>
        <taxon>Pterygota</taxon>
        <taxon>Neoptera</taxon>
        <taxon>Endopterygota</taxon>
        <taxon>Diptera</taxon>
        <taxon>Nematocera</taxon>
        <taxon>Culicoidea</taxon>
        <taxon>Culicidae</taxon>
        <taxon>Culicinae</taxon>
        <taxon>Aedini</taxon>
        <taxon>Aedes</taxon>
        <taxon>Stegomyia</taxon>
    </lineage>
</organism>
<dbReference type="PANTHER" id="PTHR42643">
    <property type="entry name" value="IONOTROPIC RECEPTOR 20A-RELATED"/>
    <property type="match status" value="1"/>
</dbReference>
<dbReference type="PRINTS" id="PR00177">
    <property type="entry name" value="NMDARECEPTOR"/>
</dbReference>
<dbReference type="InterPro" id="IPR052192">
    <property type="entry name" value="Insect_Ionotropic_Sensory_Rcpt"/>
</dbReference>
<name>A0ABM1Z0D2_AEDAL</name>
<evidence type="ECO:0000256" key="9">
    <source>
        <dbReference type="SAM" id="Phobius"/>
    </source>
</evidence>
<dbReference type="RefSeq" id="XP_029730825.2">
    <property type="nucleotide sequence ID" value="XM_029874965.2"/>
</dbReference>
<feature type="domain" description="Ionotropic glutamate receptor C-terminal" evidence="10">
    <location>
        <begin position="602"/>
        <end position="872"/>
    </location>
</feature>
<protein>
    <recommendedName>
        <fullName evidence="10">Ionotropic glutamate receptor C-terminal domain-containing protein</fullName>
    </recommendedName>
</protein>
<evidence type="ECO:0000256" key="7">
    <source>
        <dbReference type="ARBA" id="ARBA00023170"/>
    </source>
</evidence>
<evidence type="ECO:0000313" key="12">
    <source>
        <dbReference type="Proteomes" id="UP000069940"/>
    </source>
</evidence>
<evidence type="ECO:0000256" key="2">
    <source>
        <dbReference type="ARBA" id="ARBA00008685"/>
    </source>
</evidence>
<reference evidence="12" key="1">
    <citation type="journal article" date="2015" name="Proc. Natl. Acad. Sci. U.S.A.">
        <title>Genome sequence of the Asian Tiger mosquito, Aedes albopictus, reveals insights into its biology, genetics, and evolution.</title>
        <authorList>
            <person name="Chen X.G."/>
            <person name="Jiang X."/>
            <person name="Gu J."/>
            <person name="Xu M."/>
            <person name="Wu Y."/>
            <person name="Deng Y."/>
            <person name="Zhang C."/>
            <person name="Bonizzoni M."/>
            <person name="Dermauw W."/>
            <person name="Vontas J."/>
            <person name="Armbruster P."/>
            <person name="Huang X."/>
            <person name="Yang Y."/>
            <person name="Zhang H."/>
            <person name="He W."/>
            <person name="Peng H."/>
            <person name="Liu Y."/>
            <person name="Wu K."/>
            <person name="Chen J."/>
            <person name="Lirakis M."/>
            <person name="Topalis P."/>
            <person name="Van Leeuwen T."/>
            <person name="Hall A.B."/>
            <person name="Jiang X."/>
            <person name="Thorpe C."/>
            <person name="Mueller R.L."/>
            <person name="Sun C."/>
            <person name="Waterhouse R.M."/>
            <person name="Yan G."/>
            <person name="Tu Z.J."/>
            <person name="Fang X."/>
            <person name="James A.A."/>
        </authorList>
    </citation>
    <scope>NUCLEOTIDE SEQUENCE [LARGE SCALE GENOMIC DNA]</scope>
    <source>
        <strain evidence="12">Foshan</strain>
    </source>
</reference>
<keyword evidence="3" id="KW-1003">Cell membrane</keyword>
<dbReference type="Proteomes" id="UP000069940">
    <property type="component" value="Unassembled WGS sequence"/>
</dbReference>
<proteinExistence type="inferred from homology"/>
<keyword evidence="6 9" id="KW-0472">Membrane</keyword>
<evidence type="ECO:0000256" key="4">
    <source>
        <dbReference type="ARBA" id="ARBA00022692"/>
    </source>
</evidence>
<feature type="transmembrane region" description="Helical" evidence="9">
    <location>
        <begin position="593"/>
        <end position="622"/>
    </location>
</feature>
<dbReference type="GeneID" id="109408816"/>
<evidence type="ECO:0000259" key="10">
    <source>
        <dbReference type="Pfam" id="PF00060"/>
    </source>
</evidence>
<evidence type="ECO:0000256" key="3">
    <source>
        <dbReference type="ARBA" id="ARBA00022475"/>
    </source>
</evidence>
<keyword evidence="7" id="KW-0675">Receptor</keyword>
<dbReference type="SUPFAM" id="SSF53850">
    <property type="entry name" value="Periplasmic binding protein-like II"/>
    <property type="match status" value="1"/>
</dbReference>
<feature type="transmembrane region" description="Helical" evidence="9">
    <location>
        <begin position="865"/>
        <end position="885"/>
    </location>
</feature>
<dbReference type="Gene3D" id="3.40.190.10">
    <property type="entry name" value="Periplasmic binding protein-like II"/>
    <property type="match status" value="1"/>
</dbReference>